<evidence type="ECO:0000256" key="3">
    <source>
        <dbReference type="ARBA" id="ARBA00022598"/>
    </source>
</evidence>
<dbReference type="Gene3D" id="3.30.1510.10">
    <property type="entry name" value="Domain 2, N(10)-formyltetrahydrofolate synthetase"/>
    <property type="match status" value="1"/>
</dbReference>
<keyword evidence="2 6" id="KW-0554">One-carbon metabolism</keyword>
<dbReference type="Gene3D" id="3.10.410.10">
    <property type="entry name" value="Formyltetrahydrofolate synthetase, domain 3"/>
    <property type="match status" value="1"/>
</dbReference>
<keyword evidence="4 6" id="KW-0547">Nucleotide-binding</keyword>
<dbReference type="InterPro" id="IPR027417">
    <property type="entry name" value="P-loop_NTPase"/>
</dbReference>
<dbReference type="HAMAP" id="MF_01543">
    <property type="entry name" value="FTHFS"/>
    <property type="match status" value="1"/>
</dbReference>
<dbReference type="RefSeq" id="WP_255187789.1">
    <property type="nucleotide sequence ID" value="NZ_CP113517.1"/>
</dbReference>
<accession>A0ABY7GQT7</accession>
<evidence type="ECO:0000256" key="6">
    <source>
        <dbReference type="HAMAP-Rule" id="MF_01543"/>
    </source>
</evidence>
<keyword evidence="5 6" id="KW-0067">ATP-binding</keyword>
<evidence type="ECO:0000256" key="5">
    <source>
        <dbReference type="ARBA" id="ARBA00022840"/>
    </source>
</evidence>
<comment type="catalytic activity">
    <reaction evidence="6">
        <text>(6S)-5,6,7,8-tetrahydrofolate + formate + ATP = (6R)-10-formyltetrahydrofolate + ADP + phosphate</text>
        <dbReference type="Rhea" id="RHEA:20221"/>
        <dbReference type="ChEBI" id="CHEBI:15740"/>
        <dbReference type="ChEBI" id="CHEBI:30616"/>
        <dbReference type="ChEBI" id="CHEBI:43474"/>
        <dbReference type="ChEBI" id="CHEBI:57453"/>
        <dbReference type="ChEBI" id="CHEBI:195366"/>
        <dbReference type="ChEBI" id="CHEBI:456216"/>
        <dbReference type="EC" id="6.3.4.3"/>
    </reaction>
</comment>
<sequence length="557" mass="59560">MSDIEIAQQAKMRPIIDLAGEKFGIPAEHLDPYGHYKAKISLEYVNSLTDKTDGKLILVTAISPTPAGEGKTTTTVGLGDALNRLGKKTIICLREPSLGPCFGVKGGAAGGGYAQVVPMEDINLHFTGDFHAIGIAHNLLSALIDNHINHGNKLDIDPRRIQWKRVVDMNDRALRKIVVGMGGPANGYLREDGFDIVVASEVMAILCLATSRADLKERLGRIVIGYKSDKVTPVYAKDLNAHGAMAAVLKDAIKPNLVQTLENNLAIIHGGPFANIAHGCNTVTATKTALKLADYAVTEAGFGADLGAEKFLDIKCRMSGLKPSAVVLVATVRALKFHGGVAKDELNQENLEALEKGLANLERHLHNITQHYGLPCVVSINHFSFDTDAEIELLKQKCEALGAKCVIAKHWAHGGAGAEDLAHEVLNIVDQREPAFNYVYDSELPLWNKIEAIATKLYGAGSVSASPKVMAEIKALQANYGDFPICMAKTQMSFTTNPNAKGAPSGHNVEISEVRLANGAGFIVAIAGDMMTMPGLPKVPAAERIDISDDGVISGLF</sequence>
<dbReference type="NCBIfam" id="NF010030">
    <property type="entry name" value="PRK13505.1"/>
    <property type="match status" value="1"/>
</dbReference>
<organism evidence="7 8">
    <name type="scientific">Methylomonas rapida</name>
    <dbReference type="NCBI Taxonomy" id="2963939"/>
    <lineage>
        <taxon>Bacteria</taxon>
        <taxon>Pseudomonadati</taxon>
        <taxon>Pseudomonadota</taxon>
        <taxon>Gammaproteobacteria</taxon>
        <taxon>Methylococcales</taxon>
        <taxon>Methylococcaceae</taxon>
        <taxon>Methylomonas</taxon>
    </lineage>
</organism>
<keyword evidence="3 6" id="KW-0436">Ligase</keyword>
<comment type="pathway">
    <text evidence="1 6">One-carbon metabolism; tetrahydrofolate interconversion.</text>
</comment>
<evidence type="ECO:0000313" key="8">
    <source>
        <dbReference type="Proteomes" id="UP001162780"/>
    </source>
</evidence>
<dbReference type="GO" id="GO:0004329">
    <property type="term" value="F:formate-tetrahydrofolate ligase activity"/>
    <property type="evidence" value="ECO:0007669"/>
    <property type="project" value="UniProtKB-EC"/>
</dbReference>
<feature type="binding site" evidence="6">
    <location>
        <begin position="65"/>
        <end position="72"/>
    </location>
    <ligand>
        <name>ATP</name>
        <dbReference type="ChEBI" id="CHEBI:30616"/>
    </ligand>
</feature>
<evidence type="ECO:0000256" key="1">
    <source>
        <dbReference type="ARBA" id="ARBA00004777"/>
    </source>
</evidence>
<dbReference type="PROSITE" id="PS00722">
    <property type="entry name" value="FTHFS_2"/>
    <property type="match status" value="1"/>
</dbReference>
<dbReference type="InterPro" id="IPR000559">
    <property type="entry name" value="Formate_THF_ligase"/>
</dbReference>
<dbReference type="Pfam" id="PF01268">
    <property type="entry name" value="FTHFS"/>
    <property type="match status" value="1"/>
</dbReference>
<protein>
    <recommendedName>
        <fullName evidence="6">Formate--tetrahydrofolate ligase</fullName>
        <ecNumber evidence="6">6.3.4.3</ecNumber>
    </recommendedName>
    <alternativeName>
        <fullName evidence="6">Formyltetrahydrofolate synthetase</fullName>
        <shortName evidence="6">FHS</shortName>
        <shortName evidence="6">FTHFS</shortName>
    </alternativeName>
</protein>
<proteinExistence type="inferred from homology"/>
<evidence type="ECO:0000256" key="4">
    <source>
        <dbReference type="ARBA" id="ARBA00022741"/>
    </source>
</evidence>
<keyword evidence="8" id="KW-1185">Reference proteome</keyword>
<dbReference type="CDD" id="cd00477">
    <property type="entry name" value="FTHFS"/>
    <property type="match status" value="1"/>
</dbReference>
<reference evidence="7" key="1">
    <citation type="submission" date="2022-11" db="EMBL/GenBank/DDBJ databases">
        <title>Methylomonas rapida sp. nov., Carotenoid-Producing Obligate Methanotrophs with High Growth Characteristics and Biotechnological Potential.</title>
        <authorList>
            <person name="Tikhonova E.N."/>
            <person name="Suleimanov R.Z."/>
            <person name="Miroshnikov K."/>
            <person name="Oshkin I.Y."/>
            <person name="Belova S.E."/>
            <person name="Danilova O.V."/>
            <person name="Ashikhmin A."/>
            <person name="Konopkin A."/>
            <person name="But S.Y."/>
            <person name="Khmelenina V.N."/>
            <person name="Kuznetsov N."/>
            <person name="Pimenov N.V."/>
            <person name="Dedysh S.N."/>
        </authorList>
    </citation>
    <scope>NUCLEOTIDE SEQUENCE</scope>
    <source>
        <strain evidence="7">MP1</strain>
    </source>
</reference>
<dbReference type="PROSITE" id="PS00721">
    <property type="entry name" value="FTHFS_1"/>
    <property type="match status" value="1"/>
</dbReference>
<dbReference type="SUPFAM" id="SSF52540">
    <property type="entry name" value="P-loop containing nucleoside triphosphate hydrolases"/>
    <property type="match status" value="1"/>
</dbReference>
<dbReference type="InterPro" id="IPR020628">
    <property type="entry name" value="Formate_THF_ligase_CS"/>
</dbReference>
<dbReference type="Proteomes" id="UP001162780">
    <property type="component" value="Chromosome"/>
</dbReference>
<gene>
    <name evidence="6" type="primary">fhs</name>
    <name evidence="7" type="ORF">NM686_010295</name>
</gene>
<evidence type="ECO:0000313" key="7">
    <source>
        <dbReference type="EMBL" id="WAR46876.1"/>
    </source>
</evidence>
<name>A0ABY7GQT7_9GAMM</name>
<dbReference type="EC" id="6.3.4.3" evidence="6"/>
<dbReference type="EMBL" id="CP113517">
    <property type="protein sequence ID" value="WAR46876.1"/>
    <property type="molecule type" value="Genomic_DNA"/>
</dbReference>
<comment type="similarity">
    <text evidence="6">Belongs to the formate--tetrahydrofolate ligase family.</text>
</comment>
<dbReference type="Gene3D" id="3.40.50.300">
    <property type="entry name" value="P-loop containing nucleotide triphosphate hydrolases"/>
    <property type="match status" value="1"/>
</dbReference>
<evidence type="ECO:0000256" key="2">
    <source>
        <dbReference type="ARBA" id="ARBA00022563"/>
    </source>
</evidence>